<sequence>MYNTTVQPVRTERVTVTI</sequence>
<dbReference type="EMBL" id="GBRH01244609">
    <property type="protein sequence ID" value="JAD53286.1"/>
    <property type="molecule type" value="Transcribed_RNA"/>
</dbReference>
<dbReference type="AlphaFoldDB" id="A0A0A9AQ79"/>
<reference evidence="1" key="2">
    <citation type="journal article" date="2015" name="Data Brief">
        <title>Shoot transcriptome of the giant reed, Arundo donax.</title>
        <authorList>
            <person name="Barrero R.A."/>
            <person name="Guerrero F.D."/>
            <person name="Moolhuijzen P."/>
            <person name="Goolsby J.A."/>
            <person name="Tidwell J."/>
            <person name="Bellgard S.E."/>
            <person name="Bellgard M.I."/>
        </authorList>
    </citation>
    <scope>NUCLEOTIDE SEQUENCE</scope>
    <source>
        <tissue evidence="1">Shoot tissue taken approximately 20 cm above the soil surface</tissue>
    </source>
</reference>
<protein>
    <submittedName>
        <fullName evidence="1">Uncharacterized protein</fullName>
    </submittedName>
</protein>
<proteinExistence type="predicted"/>
<name>A0A0A9AQ79_ARUDO</name>
<accession>A0A0A9AQ79</accession>
<organism evidence="1">
    <name type="scientific">Arundo donax</name>
    <name type="common">Giant reed</name>
    <name type="synonym">Donax arundinaceus</name>
    <dbReference type="NCBI Taxonomy" id="35708"/>
    <lineage>
        <taxon>Eukaryota</taxon>
        <taxon>Viridiplantae</taxon>
        <taxon>Streptophyta</taxon>
        <taxon>Embryophyta</taxon>
        <taxon>Tracheophyta</taxon>
        <taxon>Spermatophyta</taxon>
        <taxon>Magnoliopsida</taxon>
        <taxon>Liliopsida</taxon>
        <taxon>Poales</taxon>
        <taxon>Poaceae</taxon>
        <taxon>PACMAD clade</taxon>
        <taxon>Arundinoideae</taxon>
        <taxon>Arundineae</taxon>
        <taxon>Arundo</taxon>
    </lineage>
</organism>
<reference evidence="1" key="1">
    <citation type="submission" date="2014-09" db="EMBL/GenBank/DDBJ databases">
        <authorList>
            <person name="Magalhaes I.L.F."/>
            <person name="Oliveira U."/>
            <person name="Santos F.R."/>
            <person name="Vidigal T.H.D.A."/>
            <person name="Brescovit A.D."/>
            <person name="Santos A.J."/>
        </authorList>
    </citation>
    <scope>NUCLEOTIDE SEQUENCE</scope>
    <source>
        <tissue evidence="1">Shoot tissue taken approximately 20 cm above the soil surface</tissue>
    </source>
</reference>
<evidence type="ECO:0000313" key="1">
    <source>
        <dbReference type="EMBL" id="JAD53286.1"/>
    </source>
</evidence>